<dbReference type="NCBIfam" id="NF047558">
    <property type="entry name" value="TPR_END_plus"/>
    <property type="match status" value="1"/>
</dbReference>
<dbReference type="GeneID" id="72468270"/>
<dbReference type="NCBIfam" id="TIGR01352">
    <property type="entry name" value="tonB_Cterm"/>
    <property type="match status" value="1"/>
</dbReference>
<dbReference type="PANTHER" id="PTHR44858">
    <property type="entry name" value="TETRATRICOPEPTIDE REPEAT PROTEIN 6"/>
    <property type="match status" value="1"/>
</dbReference>
<dbReference type="SMART" id="SM00028">
    <property type="entry name" value="TPR"/>
    <property type="match status" value="10"/>
</dbReference>
<dbReference type="RefSeq" id="WP_223929630.1">
    <property type="nucleotide sequence ID" value="NZ_BPTU01000003.1"/>
</dbReference>
<dbReference type="EMBL" id="BPUB01000001">
    <property type="protein sequence ID" value="GJG57363.1"/>
    <property type="molecule type" value="Genomic_DNA"/>
</dbReference>
<dbReference type="SUPFAM" id="SSF50630">
    <property type="entry name" value="Acid proteases"/>
    <property type="match status" value="1"/>
</dbReference>
<dbReference type="InterPro" id="IPR021109">
    <property type="entry name" value="Peptidase_aspartic_dom_sf"/>
</dbReference>
<dbReference type="Pfam" id="PF13975">
    <property type="entry name" value="gag-asp_proteas"/>
    <property type="match status" value="1"/>
</dbReference>
<keyword evidence="3" id="KW-0677">Repeat</keyword>
<evidence type="ECO:0000259" key="8">
    <source>
        <dbReference type="PROSITE" id="PS52015"/>
    </source>
</evidence>
<dbReference type="InterPro" id="IPR050498">
    <property type="entry name" value="Ycf3"/>
</dbReference>
<dbReference type="CDD" id="cd05483">
    <property type="entry name" value="retropepsin_like_bacteria"/>
    <property type="match status" value="1"/>
</dbReference>
<evidence type="ECO:0000256" key="7">
    <source>
        <dbReference type="PROSITE-ProRule" id="PRU00339"/>
    </source>
</evidence>
<dbReference type="Gene3D" id="3.30.1150.10">
    <property type="match status" value="1"/>
</dbReference>
<comment type="subcellular location">
    <subcellularLocation>
        <location evidence="1">Membrane</location>
        <topology evidence="1">Single-pass membrane protein</topology>
    </subcellularLocation>
</comment>
<keyword evidence="5" id="KW-1133">Transmembrane helix</keyword>
<dbReference type="InterPro" id="IPR037682">
    <property type="entry name" value="TonB_C"/>
</dbReference>
<keyword evidence="6" id="KW-0472">Membrane</keyword>
<feature type="domain" description="TonB C-terminal" evidence="8">
    <location>
        <begin position="764"/>
        <end position="860"/>
    </location>
</feature>
<accession>A0A9R1CWR7</accession>
<dbReference type="Pfam" id="PF03544">
    <property type="entry name" value="TonB_C"/>
    <property type="match status" value="1"/>
</dbReference>
<organism evidence="9 10">
    <name type="scientific">Prevotella lacticifex</name>
    <dbReference type="NCBI Taxonomy" id="2854755"/>
    <lineage>
        <taxon>Bacteria</taxon>
        <taxon>Pseudomonadati</taxon>
        <taxon>Bacteroidota</taxon>
        <taxon>Bacteroidia</taxon>
        <taxon>Bacteroidales</taxon>
        <taxon>Prevotellaceae</taxon>
        <taxon>Prevotella</taxon>
    </lineage>
</organism>
<evidence type="ECO:0000256" key="1">
    <source>
        <dbReference type="ARBA" id="ARBA00004167"/>
    </source>
</evidence>
<reference evidence="9" key="1">
    <citation type="journal article" date="2022" name="Int. J. Syst. Evol. Microbiol.">
        <title>Prevotella lacticifex sp. nov., isolated from the rumen of cows.</title>
        <authorList>
            <person name="Shinkai T."/>
            <person name="Ikeyama N."/>
            <person name="Kumagai M."/>
            <person name="Ohmori H."/>
            <person name="Sakamoto M."/>
            <person name="Ohkuma M."/>
            <person name="Mitsumori M."/>
        </authorList>
    </citation>
    <scope>NUCLEOTIDE SEQUENCE</scope>
    <source>
        <strain evidence="9">R5076</strain>
    </source>
</reference>
<keyword evidence="4 7" id="KW-0802">TPR repeat</keyword>
<evidence type="ECO:0000256" key="5">
    <source>
        <dbReference type="ARBA" id="ARBA00022989"/>
    </source>
</evidence>
<dbReference type="PROSITE" id="PS50005">
    <property type="entry name" value="TPR"/>
    <property type="match status" value="3"/>
</dbReference>
<dbReference type="FunFam" id="3.30.1150.10:FF:000002">
    <property type="entry name" value="Energy transducer TonB"/>
    <property type="match status" value="1"/>
</dbReference>
<dbReference type="PROSITE" id="PS52015">
    <property type="entry name" value="TONB_CTD"/>
    <property type="match status" value="1"/>
</dbReference>
<dbReference type="AlphaFoldDB" id="A0A9R1CWR7"/>
<sequence>MKQLIIIIIVLFQSVCVFAQSKEELQNSYNFKRGQELLFGNNPDQSSALDFFKKELAEHPNNGYALYCMGLIYDDNEQEGDALDCFNKAVPLLKKDKNWISYAYRLRAKVNLKLGNDELAFKDWKASLKENPADENTLSDRAEYYYYKGEYNLADADYDVLISSQPGNTLGYLGKGRDAIRKKQYDEALRLFNYSLTLDPKSSQAYAFRAETYLELNKNNEAADDLIMALSIDYNRKAVGMLQDIKSPAKEILLAKLRIQQAKDKNNGLWSFLQGGIYEEVDEYQNAIKAYEEANNISTSSSVIFRLSLCHSELGEYNEALDYVNRSLAMDSTNTSYLLYKANFLYELGKTKEALNVLTSYIDKEPDEYFGYYRRGFFKYCTDDFDGAIEDFTTALVLQPHYTYALVERGECYKHKGDLTAAKADFIKALEESMVRDSVDVNGNARKSADIEVNNRANLDHITYDDDCNAQYAYLGLGKKDFAIAVQNSILAHNDDKGSYYDAACLYSKMGEYDKAMGYLRTALEKGFRRFTHIMNDRDLDGLKNRDDFKAMMKEFKAKVNDAPALSVSGYKGSLGDASVSTSALTNVSEIPFTREAGGLCKVKCNINGLPLNFWLDTGASDVSLSMVEATFMLKNGYLTKDDVVGSSYYLDANGNVSEGTVINLRNVSFGDCELTNVKASVVSNLKAPLLLGQSVLARLGSVEIDNQKQVLRIKPFQLPEGAIPVGVLEVKGNGSPRPVKDSDNGDIEQRVFEVVEQMPSFPGGLNELMNYLSTNIVYPEEAWKKGEEGLVIISFIVETDGSVSNISVSKSVSPSLDAEAVRVITAMPKWMPGKSNGHAVRVKFNVPISFKIPKEEKDDKQ</sequence>
<feature type="repeat" description="TPR" evidence="7">
    <location>
        <begin position="301"/>
        <end position="334"/>
    </location>
</feature>
<dbReference type="SUPFAM" id="SSF74653">
    <property type="entry name" value="TolA/TonB C-terminal domain"/>
    <property type="match status" value="1"/>
</dbReference>
<dbReference type="InterPro" id="IPR019734">
    <property type="entry name" value="TPR_rpt"/>
</dbReference>
<dbReference type="Pfam" id="PF12895">
    <property type="entry name" value="ANAPC3"/>
    <property type="match status" value="1"/>
</dbReference>
<gene>
    <name evidence="9" type="ORF">PRLR5076_02140</name>
</gene>
<dbReference type="InterPro" id="IPR034122">
    <property type="entry name" value="Retropepsin-like_bacterial"/>
</dbReference>
<evidence type="ECO:0000256" key="4">
    <source>
        <dbReference type="ARBA" id="ARBA00022803"/>
    </source>
</evidence>
<protein>
    <recommendedName>
        <fullName evidence="8">TonB C-terminal domain-containing protein</fullName>
    </recommendedName>
</protein>
<comment type="caution">
    <text evidence="9">The sequence shown here is derived from an EMBL/GenBank/DDBJ whole genome shotgun (WGS) entry which is preliminary data.</text>
</comment>
<dbReference type="SUPFAM" id="SSF48452">
    <property type="entry name" value="TPR-like"/>
    <property type="match status" value="2"/>
</dbReference>
<evidence type="ECO:0000313" key="9">
    <source>
        <dbReference type="EMBL" id="GJG57363.1"/>
    </source>
</evidence>
<dbReference type="InterPro" id="IPR011990">
    <property type="entry name" value="TPR-like_helical_dom_sf"/>
</dbReference>
<dbReference type="InterPro" id="IPR006260">
    <property type="entry name" value="TonB/TolA_C"/>
</dbReference>
<dbReference type="Gene3D" id="1.25.40.10">
    <property type="entry name" value="Tetratricopeptide repeat domain"/>
    <property type="match status" value="5"/>
</dbReference>
<evidence type="ECO:0000256" key="3">
    <source>
        <dbReference type="ARBA" id="ARBA00022737"/>
    </source>
</evidence>
<evidence type="ECO:0000256" key="2">
    <source>
        <dbReference type="ARBA" id="ARBA00022692"/>
    </source>
</evidence>
<feature type="repeat" description="TPR" evidence="7">
    <location>
        <begin position="369"/>
        <end position="402"/>
    </location>
</feature>
<dbReference type="Pfam" id="PF13432">
    <property type="entry name" value="TPR_16"/>
    <property type="match status" value="2"/>
</dbReference>
<evidence type="ECO:0000313" key="10">
    <source>
        <dbReference type="Proteomes" id="UP000825483"/>
    </source>
</evidence>
<evidence type="ECO:0000256" key="6">
    <source>
        <dbReference type="ARBA" id="ARBA00023136"/>
    </source>
</evidence>
<name>A0A9R1CWR7_9BACT</name>
<keyword evidence="2" id="KW-0812">Transmembrane</keyword>
<dbReference type="PANTHER" id="PTHR44858:SF1">
    <property type="entry name" value="UDP-N-ACETYLGLUCOSAMINE--PEPTIDE N-ACETYLGLUCOSAMINYLTRANSFERASE SPINDLY-RELATED"/>
    <property type="match status" value="1"/>
</dbReference>
<dbReference type="Gene3D" id="2.40.70.10">
    <property type="entry name" value="Acid Proteases"/>
    <property type="match status" value="1"/>
</dbReference>
<proteinExistence type="predicted"/>
<dbReference type="Proteomes" id="UP000825483">
    <property type="component" value="Unassembled WGS sequence"/>
</dbReference>
<dbReference type="Pfam" id="PF13181">
    <property type="entry name" value="TPR_8"/>
    <property type="match status" value="1"/>
</dbReference>
<dbReference type="GO" id="GO:0046813">
    <property type="term" value="P:receptor-mediated virion attachment to host cell"/>
    <property type="evidence" value="ECO:0007669"/>
    <property type="project" value="TreeGrafter"/>
</dbReference>
<feature type="repeat" description="TPR" evidence="7">
    <location>
        <begin position="169"/>
        <end position="202"/>
    </location>
</feature>
<dbReference type="GO" id="GO:0009279">
    <property type="term" value="C:cell outer membrane"/>
    <property type="evidence" value="ECO:0007669"/>
    <property type="project" value="TreeGrafter"/>
</dbReference>
<dbReference type="GO" id="GO:0055085">
    <property type="term" value="P:transmembrane transport"/>
    <property type="evidence" value="ECO:0007669"/>
    <property type="project" value="InterPro"/>
</dbReference>
<keyword evidence="10" id="KW-1185">Reference proteome</keyword>